<dbReference type="Pfam" id="PF02518">
    <property type="entry name" value="HATPase_c"/>
    <property type="match status" value="1"/>
</dbReference>
<dbReference type="SMART" id="SM00065">
    <property type="entry name" value="GAF"/>
    <property type="match status" value="2"/>
</dbReference>
<sequence length="810" mass="87027">MRSRVRNPAGGHSAMPTDDTFVRSDDTAVATVLDRIDDAVYALDTDWEFTFCNQHAAELLASDPETLLGQTLWEAFPDAAGGLVGEEFRTAMETGEATRFDIYYEPLSRWFSVRAHPSDTGLTVVFRDLADQDGHDLDLQRKQRLFEAVFEQTADALIVADGDRRITDLNPTAESLFGYTTEEVAGQPVSTLYGEPIGAVDGTAPADDQSYVLTYERADGTTFEGETLSTTLTGPNGAVLATLASIRDVSSRMAYERQIEARNDALRRFHAITTDEERSFAATVESVLELGVDYLDVDIGVFASVDAGTYAVEAAVPDNGPITAGDSFDLEETYCSSVVASGEPVTFTSGPEDETVDTAAYGTDGLQTYLGVPVVVDNTPYGTLCFTAQDSRSKAFTDGDTAFAQIAAQWLGSELSSNAFAAKLTALNKTARQLMTAESRDAIAEVTVDQAASVLDLSLTGVWWYDNDREALLPATQTTAATELLDGQPTFHQGEAVAWEVFIDGNSRVCDDLTDAEALHNEETVFGSEMLVPLGDHGILVTGATTAHAFSETDRTVIEVLAATVTAALDQAEREAVLRETQAELEAANEELALLNQVVRHDIKNDVAVILGHGNSLADRLDESVVDSLQPMLRAATHITDITETVGEFLDVLRGDAEPELEPIDLTAVVTDECRKARDTYGNADIRIDDGFPTGVEVAATELLSSVFRNLLTNAVTHNDKSTPEVTINGEEHGDSVVVHVADNGPGIPKDRREEVFGRGEQGLESPGSGIGLYLVDTLITLFGGAIEITDNEPTGSVFTLTLPKADATL</sequence>
<accession>A0A3A6QD88</accession>
<evidence type="ECO:0000256" key="3">
    <source>
        <dbReference type="ARBA" id="ARBA00022679"/>
    </source>
</evidence>
<dbReference type="Pfam" id="PF08448">
    <property type="entry name" value="PAS_4"/>
    <property type="match status" value="1"/>
</dbReference>
<dbReference type="PROSITE" id="PS50112">
    <property type="entry name" value="PAS"/>
    <property type="match status" value="2"/>
</dbReference>
<evidence type="ECO:0000256" key="1">
    <source>
        <dbReference type="ARBA" id="ARBA00000085"/>
    </source>
</evidence>
<dbReference type="EMBL" id="QMDW01000004">
    <property type="protein sequence ID" value="RJX50873.1"/>
    <property type="molecule type" value="Genomic_DNA"/>
</dbReference>
<dbReference type="GO" id="GO:0030295">
    <property type="term" value="F:protein kinase activator activity"/>
    <property type="evidence" value="ECO:0007669"/>
    <property type="project" value="TreeGrafter"/>
</dbReference>
<dbReference type="CDD" id="cd00130">
    <property type="entry name" value="PAS"/>
    <property type="match status" value="2"/>
</dbReference>
<feature type="region of interest" description="Disordered" evidence="7">
    <location>
        <begin position="1"/>
        <end position="20"/>
    </location>
</feature>
<dbReference type="SMART" id="SM00387">
    <property type="entry name" value="HATPase_c"/>
    <property type="match status" value="1"/>
</dbReference>
<keyword evidence="4" id="KW-0418">Kinase</keyword>
<dbReference type="InterPro" id="IPR005467">
    <property type="entry name" value="His_kinase_dom"/>
</dbReference>
<dbReference type="Gene3D" id="3.30.565.10">
    <property type="entry name" value="Histidine kinase-like ATPase, C-terminal domain"/>
    <property type="match status" value="1"/>
</dbReference>
<dbReference type="InterPro" id="IPR013656">
    <property type="entry name" value="PAS_4"/>
</dbReference>
<dbReference type="EC" id="2.7.13.3" evidence="2"/>
<dbReference type="InterPro" id="IPR000014">
    <property type="entry name" value="PAS"/>
</dbReference>
<evidence type="ECO:0000256" key="4">
    <source>
        <dbReference type="ARBA" id="ARBA00022777"/>
    </source>
</evidence>
<evidence type="ECO:0000313" key="10">
    <source>
        <dbReference type="EMBL" id="RJX50873.1"/>
    </source>
</evidence>
<dbReference type="GO" id="GO:0007234">
    <property type="term" value="P:osmosensory signaling via phosphorelay pathway"/>
    <property type="evidence" value="ECO:0007669"/>
    <property type="project" value="TreeGrafter"/>
</dbReference>
<dbReference type="InterPro" id="IPR003018">
    <property type="entry name" value="GAF"/>
</dbReference>
<dbReference type="NCBIfam" id="TIGR00229">
    <property type="entry name" value="sensory_box"/>
    <property type="match status" value="1"/>
</dbReference>
<evidence type="ECO:0000256" key="7">
    <source>
        <dbReference type="SAM" id="MobiDB-lite"/>
    </source>
</evidence>
<evidence type="ECO:0000256" key="2">
    <source>
        <dbReference type="ARBA" id="ARBA00012438"/>
    </source>
</evidence>
<dbReference type="InterPro" id="IPR050351">
    <property type="entry name" value="BphY/WalK/GraS-like"/>
</dbReference>
<feature type="domain" description="PAS" evidence="9">
    <location>
        <begin position="25"/>
        <end position="95"/>
    </location>
</feature>
<protein>
    <recommendedName>
        <fullName evidence="2">histidine kinase</fullName>
        <ecNumber evidence="2">2.7.13.3</ecNumber>
    </recommendedName>
</protein>
<keyword evidence="6" id="KW-0175">Coiled coil</keyword>
<dbReference type="PANTHER" id="PTHR42878:SF14">
    <property type="entry name" value="OSMOLARITY TWO-COMPONENT SYSTEM PROTEIN SSK1"/>
    <property type="match status" value="1"/>
</dbReference>
<reference evidence="10 11" key="1">
    <citation type="submission" date="2018-06" db="EMBL/GenBank/DDBJ databases">
        <title>Halonotius sp. F13-13 a new haloarchaeeon isolated from a solar saltern from Isla Cristina, Huelva, Spain.</title>
        <authorList>
            <person name="Duran-Viseras A."/>
            <person name="Sanchez-Porro C."/>
            <person name="Ventosa A."/>
        </authorList>
    </citation>
    <scope>NUCLEOTIDE SEQUENCE [LARGE SCALE GENOMIC DNA]</scope>
    <source>
        <strain evidence="10 11">CECT 7525</strain>
    </source>
</reference>
<dbReference type="InterPro" id="IPR004358">
    <property type="entry name" value="Sig_transdc_His_kin-like_C"/>
</dbReference>
<dbReference type="PANTHER" id="PTHR42878">
    <property type="entry name" value="TWO-COMPONENT HISTIDINE KINASE"/>
    <property type="match status" value="1"/>
</dbReference>
<dbReference type="SMART" id="SM00091">
    <property type="entry name" value="PAS"/>
    <property type="match status" value="2"/>
</dbReference>
<dbReference type="Gene3D" id="3.30.450.40">
    <property type="match status" value="2"/>
</dbReference>
<feature type="coiled-coil region" evidence="6">
    <location>
        <begin position="571"/>
        <end position="598"/>
    </location>
</feature>
<dbReference type="Proteomes" id="UP000281564">
    <property type="component" value="Unassembled WGS sequence"/>
</dbReference>
<evidence type="ECO:0000256" key="5">
    <source>
        <dbReference type="ARBA" id="ARBA00023136"/>
    </source>
</evidence>
<keyword evidence="3" id="KW-0808">Transferase</keyword>
<dbReference type="Gene3D" id="3.30.450.20">
    <property type="entry name" value="PAS domain"/>
    <property type="match status" value="2"/>
</dbReference>
<keyword evidence="5" id="KW-0472">Membrane</keyword>
<evidence type="ECO:0000259" key="9">
    <source>
        <dbReference type="PROSITE" id="PS50112"/>
    </source>
</evidence>
<dbReference type="PRINTS" id="PR00344">
    <property type="entry name" value="BCTRLSENSOR"/>
</dbReference>
<name>A0A3A6QD88_9EURY</name>
<dbReference type="Pfam" id="PF13185">
    <property type="entry name" value="GAF_2"/>
    <property type="match status" value="2"/>
</dbReference>
<dbReference type="SUPFAM" id="SSF55874">
    <property type="entry name" value="ATPase domain of HSP90 chaperone/DNA topoisomerase II/histidine kinase"/>
    <property type="match status" value="1"/>
</dbReference>
<dbReference type="InterPro" id="IPR036890">
    <property type="entry name" value="HATPase_C_sf"/>
</dbReference>
<comment type="catalytic activity">
    <reaction evidence="1">
        <text>ATP + protein L-histidine = ADP + protein N-phospho-L-histidine.</text>
        <dbReference type="EC" id="2.7.13.3"/>
    </reaction>
</comment>
<dbReference type="InterPro" id="IPR003594">
    <property type="entry name" value="HATPase_dom"/>
</dbReference>
<evidence type="ECO:0000256" key="6">
    <source>
        <dbReference type="SAM" id="Coils"/>
    </source>
</evidence>
<feature type="domain" description="Histidine kinase" evidence="8">
    <location>
        <begin position="598"/>
        <end position="807"/>
    </location>
</feature>
<evidence type="ECO:0000313" key="11">
    <source>
        <dbReference type="Proteomes" id="UP000281564"/>
    </source>
</evidence>
<dbReference type="SUPFAM" id="SSF55785">
    <property type="entry name" value="PYP-like sensor domain (PAS domain)"/>
    <property type="match status" value="2"/>
</dbReference>
<proteinExistence type="predicted"/>
<dbReference type="PROSITE" id="PS50109">
    <property type="entry name" value="HIS_KIN"/>
    <property type="match status" value="1"/>
</dbReference>
<dbReference type="Pfam" id="PF00989">
    <property type="entry name" value="PAS"/>
    <property type="match status" value="1"/>
</dbReference>
<dbReference type="InterPro" id="IPR035965">
    <property type="entry name" value="PAS-like_dom_sf"/>
</dbReference>
<dbReference type="CDD" id="cd00075">
    <property type="entry name" value="HATPase"/>
    <property type="match status" value="1"/>
</dbReference>
<organism evidence="10 11">
    <name type="scientific">Halonotius pteroides</name>
    <dbReference type="NCBI Taxonomy" id="268735"/>
    <lineage>
        <taxon>Archaea</taxon>
        <taxon>Methanobacteriati</taxon>
        <taxon>Methanobacteriota</taxon>
        <taxon>Stenosarchaea group</taxon>
        <taxon>Halobacteria</taxon>
        <taxon>Halobacteriales</taxon>
        <taxon>Haloferacaceae</taxon>
        <taxon>Halonotius</taxon>
    </lineage>
</organism>
<gene>
    <name evidence="10" type="ORF">DP106_04600</name>
</gene>
<dbReference type="SUPFAM" id="SSF55781">
    <property type="entry name" value="GAF domain-like"/>
    <property type="match status" value="2"/>
</dbReference>
<dbReference type="AlphaFoldDB" id="A0A3A6QD88"/>
<evidence type="ECO:0000259" key="8">
    <source>
        <dbReference type="PROSITE" id="PS50109"/>
    </source>
</evidence>
<dbReference type="GO" id="GO:0016020">
    <property type="term" value="C:membrane"/>
    <property type="evidence" value="ECO:0007669"/>
    <property type="project" value="UniProtKB-SubCell"/>
</dbReference>
<dbReference type="GO" id="GO:0000156">
    <property type="term" value="F:phosphorelay response regulator activity"/>
    <property type="evidence" value="ECO:0007669"/>
    <property type="project" value="TreeGrafter"/>
</dbReference>
<comment type="caution">
    <text evidence="10">The sequence shown here is derived from an EMBL/GenBank/DDBJ whole genome shotgun (WGS) entry which is preliminary data.</text>
</comment>
<keyword evidence="11" id="KW-1185">Reference proteome</keyword>
<dbReference type="GO" id="GO:0006355">
    <property type="term" value="P:regulation of DNA-templated transcription"/>
    <property type="evidence" value="ECO:0007669"/>
    <property type="project" value="InterPro"/>
</dbReference>
<dbReference type="InterPro" id="IPR013767">
    <property type="entry name" value="PAS_fold"/>
</dbReference>
<dbReference type="InterPro" id="IPR029016">
    <property type="entry name" value="GAF-like_dom_sf"/>
</dbReference>
<feature type="domain" description="PAS" evidence="9">
    <location>
        <begin position="142"/>
        <end position="187"/>
    </location>
</feature>
<dbReference type="GO" id="GO:0004673">
    <property type="term" value="F:protein histidine kinase activity"/>
    <property type="evidence" value="ECO:0007669"/>
    <property type="project" value="UniProtKB-EC"/>
</dbReference>